<dbReference type="Proteomes" id="UP000612329">
    <property type="component" value="Unassembled WGS sequence"/>
</dbReference>
<evidence type="ECO:0000256" key="2">
    <source>
        <dbReference type="SAM" id="Phobius"/>
    </source>
</evidence>
<dbReference type="InterPro" id="IPR014562">
    <property type="entry name" value="UCP030959_TPR_rpt-cont"/>
</dbReference>
<keyword evidence="2" id="KW-1133">Transmembrane helix</keyword>
<dbReference type="Gene3D" id="1.25.40.10">
    <property type="entry name" value="Tetratricopeptide repeat domain"/>
    <property type="match status" value="1"/>
</dbReference>
<keyword evidence="4" id="KW-1185">Reference proteome</keyword>
<dbReference type="PIRSF" id="PIRSF030959">
    <property type="entry name" value="UCP030959"/>
    <property type="match status" value="1"/>
</dbReference>
<proteinExistence type="predicted"/>
<dbReference type="Pfam" id="PF13181">
    <property type="entry name" value="TPR_8"/>
    <property type="match status" value="1"/>
</dbReference>
<accession>A0A8J3FK32</accession>
<dbReference type="RefSeq" id="WP_188652776.1">
    <property type="nucleotide sequence ID" value="NZ_BMNR01000004.1"/>
</dbReference>
<organism evidence="3 4">
    <name type="scientific">Yeosuana aromativorans</name>
    <dbReference type="NCBI Taxonomy" id="288019"/>
    <lineage>
        <taxon>Bacteria</taxon>
        <taxon>Pseudomonadati</taxon>
        <taxon>Bacteroidota</taxon>
        <taxon>Flavobacteriia</taxon>
        <taxon>Flavobacteriales</taxon>
        <taxon>Flavobacteriaceae</taxon>
        <taxon>Yeosuana</taxon>
    </lineage>
</organism>
<reference evidence="3" key="2">
    <citation type="submission" date="2020-09" db="EMBL/GenBank/DDBJ databases">
        <authorList>
            <person name="Sun Q."/>
            <person name="Ohkuma M."/>
        </authorList>
    </citation>
    <scope>NUCLEOTIDE SEQUENCE</scope>
    <source>
        <strain evidence="3">JCM 12862</strain>
    </source>
</reference>
<evidence type="ECO:0008006" key="5">
    <source>
        <dbReference type="Google" id="ProtNLM"/>
    </source>
</evidence>
<keyword evidence="2" id="KW-0812">Transmembrane</keyword>
<feature type="transmembrane region" description="Helical" evidence="2">
    <location>
        <begin position="24"/>
        <end position="44"/>
    </location>
</feature>
<dbReference type="InterPro" id="IPR019734">
    <property type="entry name" value="TPR_rpt"/>
</dbReference>
<keyword evidence="1" id="KW-0175">Coiled coil</keyword>
<evidence type="ECO:0000313" key="4">
    <source>
        <dbReference type="Proteomes" id="UP000612329"/>
    </source>
</evidence>
<keyword evidence="2" id="KW-0472">Membrane</keyword>
<gene>
    <name evidence="3" type="ORF">GCM10007962_20870</name>
</gene>
<dbReference type="EMBL" id="BMNR01000004">
    <property type="protein sequence ID" value="GGK26394.1"/>
    <property type="molecule type" value="Genomic_DNA"/>
</dbReference>
<reference evidence="3" key="1">
    <citation type="journal article" date="2014" name="Int. J. Syst. Evol. Microbiol.">
        <title>Complete genome sequence of Corynebacterium casei LMG S-19264T (=DSM 44701T), isolated from a smear-ripened cheese.</title>
        <authorList>
            <consortium name="US DOE Joint Genome Institute (JGI-PGF)"/>
            <person name="Walter F."/>
            <person name="Albersmeier A."/>
            <person name="Kalinowski J."/>
            <person name="Ruckert C."/>
        </authorList>
    </citation>
    <scope>NUCLEOTIDE SEQUENCE</scope>
    <source>
        <strain evidence="3">JCM 12862</strain>
    </source>
</reference>
<protein>
    <recommendedName>
        <fullName evidence="5">Cardiolipin synthase N-terminal domain-containing protein</fullName>
    </recommendedName>
</protein>
<sequence>MYYYLIIALQAYCLYHLFKHRNQFYWVFVILFIPLIGCIIYLIINVYNKRDVDAIQENVVSIVNPTKKIKDLEKKLQFSETYQNKVDLADAYVKIKDFEKAIPHYLSALEGNFQNDFYVIEQLVKAYFAIEDYDNVILYAEKIKNHSEFKKTSSQFLYGLALEKKGRIEEAEANLKEINIRFSFYDERFVLAKFLIDRNKIQEAKTILDDIHNESQHMTQQNKRIYRHTIAEVEKLRSSL</sequence>
<evidence type="ECO:0000256" key="1">
    <source>
        <dbReference type="SAM" id="Coils"/>
    </source>
</evidence>
<dbReference type="SUPFAM" id="SSF48452">
    <property type="entry name" value="TPR-like"/>
    <property type="match status" value="1"/>
</dbReference>
<dbReference type="AlphaFoldDB" id="A0A8J3FK32"/>
<evidence type="ECO:0000313" key="3">
    <source>
        <dbReference type="EMBL" id="GGK26394.1"/>
    </source>
</evidence>
<dbReference type="InterPro" id="IPR011990">
    <property type="entry name" value="TPR-like_helical_dom_sf"/>
</dbReference>
<comment type="caution">
    <text evidence="3">The sequence shown here is derived from an EMBL/GenBank/DDBJ whole genome shotgun (WGS) entry which is preliminary data.</text>
</comment>
<name>A0A8J3FK32_9FLAO</name>
<feature type="coiled-coil region" evidence="1">
    <location>
        <begin position="161"/>
        <end position="188"/>
    </location>
</feature>